<name>A0ABQ1GNH3_9GAMM</name>
<proteinExistence type="predicted"/>
<reference evidence="2" key="1">
    <citation type="journal article" date="2019" name="Int. J. Syst. Evol. Microbiol.">
        <title>The Global Catalogue of Microorganisms (GCM) 10K type strain sequencing project: providing services to taxonomists for standard genome sequencing and annotation.</title>
        <authorList>
            <consortium name="The Broad Institute Genomics Platform"/>
            <consortium name="The Broad Institute Genome Sequencing Center for Infectious Disease"/>
            <person name="Wu L."/>
            <person name="Ma J."/>
        </authorList>
    </citation>
    <scope>NUCLEOTIDE SEQUENCE [LARGE SCALE GENOMIC DNA]</scope>
    <source>
        <strain evidence="2">CGMCC 1.12806</strain>
    </source>
</reference>
<organism evidence="1 2">
    <name type="scientific">Hafnia psychrotolerans</name>
    <dbReference type="NCBI Taxonomy" id="1477018"/>
    <lineage>
        <taxon>Bacteria</taxon>
        <taxon>Pseudomonadati</taxon>
        <taxon>Pseudomonadota</taxon>
        <taxon>Gammaproteobacteria</taxon>
        <taxon>Enterobacterales</taxon>
        <taxon>Hafniaceae</taxon>
        <taxon>Hafnia</taxon>
    </lineage>
</organism>
<comment type="caution">
    <text evidence="1">The sequence shown here is derived from an EMBL/GenBank/DDBJ whole genome shotgun (WGS) entry which is preliminary data.</text>
</comment>
<accession>A0ABQ1GNH3</accession>
<evidence type="ECO:0000313" key="1">
    <source>
        <dbReference type="EMBL" id="GGA47378.1"/>
    </source>
</evidence>
<protein>
    <submittedName>
        <fullName evidence="1">Uncharacterized protein</fullName>
    </submittedName>
</protein>
<keyword evidence="2" id="KW-1185">Reference proteome</keyword>
<sequence>MRAIQVKNAPRFHCDIEAKALHSSQFHRKIGILLGLSLVKSVNILIEKCKSIDKTYC</sequence>
<dbReference type="EMBL" id="BMFZ01000005">
    <property type="protein sequence ID" value="GGA47378.1"/>
    <property type="molecule type" value="Genomic_DNA"/>
</dbReference>
<dbReference type="Proteomes" id="UP000627464">
    <property type="component" value="Unassembled WGS sequence"/>
</dbReference>
<evidence type="ECO:0000313" key="2">
    <source>
        <dbReference type="Proteomes" id="UP000627464"/>
    </source>
</evidence>
<gene>
    <name evidence="1" type="ORF">GCM10011328_23200</name>
</gene>